<feature type="transmembrane region" description="Helical" evidence="6">
    <location>
        <begin position="151"/>
        <end position="171"/>
    </location>
</feature>
<feature type="transmembrane region" description="Helical" evidence="6">
    <location>
        <begin position="123"/>
        <end position="145"/>
    </location>
</feature>
<proteinExistence type="predicted"/>
<protein>
    <submittedName>
        <fullName evidence="8">Threonine/homoserine efflux transporter RhtA</fullName>
    </submittedName>
</protein>
<keyword evidence="3 6" id="KW-0812">Transmembrane</keyword>
<dbReference type="Proteomes" id="UP000184290">
    <property type="component" value="Unassembled WGS sequence"/>
</dbReference>
<dbReference type="Pfam" id="PF00892">
    <property type="entry name" value="EamA"/>
    <property type="match status" value="2"/>
</dbReference>
<feature type="transmembrane region" description="Helical" evidence="6">
    <location>
        <begin position="241"/>
        <end position="261"/>
    </location>
</feature>
<feature type="transmembrane region" description="Helical" evidence="6">
    <location>
        <begin position="178"/>
        <end position="199"/>
    </location>
</feature>
<dbReference type="PANTHER" id="PTHR42920:SF5">
    <property type="entry name" value="EAMA DOMAIN-CONTAINING PROTEIN"/>
    <property type="match status" value="1"/>
</dbReference>
<dbReference type="InterPro" id="IPR051258">
    <property type="entry name" value="Diverse_Substrate_Transporter"/>
</dbReference>
<evidence type="ECO:0000256" key="4">
    <source>
        <dbReference type="ARBA" id="ARBA00022989"/>
    </source>
</evidence>
<evidence type="ECO:0000313" key="9">
    <source>
        <dbReference type="Proteomes" id="UP000184290"/>
    </source>
</evidence>
<feature type="transmembrane region" description="Helical" evidence="6">
    <location>
        <begin position="68"/>
        <end position="91"/>
    </location>
</feature>
<dbReference type="RefSeq" id="WP_060604251.1">
    <property type="nucleotide sequence ID" value="NZ_FQZC01000002.1"/>
</dbReference>
<evidence type="ECO:0000313" key="8">
    <source>
        <dbReference type="EMBL" id="SHJ15532.1"/>
    </source>
</evidence>
<dbReference type="InterPro" id="IPR037185">
    <property type="entry name" value="EmrE-like"/>
</dbReference>
<keyword evidence="4 6" id="KW-1133">Transmembrane helix</keyword>
<keyword evidence="5 6" id="KW-0472">Membrane</keyword>
<evidence type="ECO:0000259" key="7">
    <source>
        <dbReference type="Pfam" id="PF00892"/>
    </source>
</evidence>
<reference evidence="8 9" key="1">
    <citation type="submission" date="2016-11" db="EMBL/GenBank/DDBJ databases">
        <authorList>
            <person name="Varghese N."/>
            <person name="Submissions S."/>
        </authorList>
    </citation>
    <scope>NUCLEOTIDE SEQUENCE [LARGE SCALE GENOMIC DNA]</scope>
    <source>
        <strain evidence="8 9">DSM 21988</strain>
    </source>
</reference>
<feature type="transmembrane region" description="Helical" evidence="6">
    <location>
        <begin position="97"/>
        <end position="116"/>
    </location>
</feature>
<evidence type="ECO:0000256" key="6">
    <source>
        <dbReference type="SAM" id="Phobius"/>
    </source>
</evidence>
<keyword evidence="9" id="KW-1185">Reference proteome</keyword>
<feature type="domain" description="EamA" evidence="7">
    <location>
        <begin position="149"/>
        <end position="282"/>
    </location>
</feature>
<dbReference type="InterPro" id="IPR000620">
    <property type="entry name" value="EamA_dom"/>
</dbReference>
<feature type="transmembrane region" description="Helical" evidence="6">
    <location>
        <begin position="37"/>
        <end position="56"/>
    </location>
</feature>
<name>A0ABY1IGT1_9HYPH</name>
<sequence length="297" mass="30771">MSRVTANLLLLFAGAVWGMGFVAQSTAMEKIGPWSYNGLRFLIGGLALLPLVRMEALRAAAPLSGRQWRGYVAIGLFLFAGSILQQIGIVHTSVTNAGFLTGLYVVLTPLLALALFRNRPHPVILMAAPMAFAGIVLTGGGHLGPLSGGDMLVMAGAVFWALQILFIGRFAPGSGRPFALSATQFLVAAGLSFVGALVLEDTGLSEIAAAAPEILYAGLVSVALGFTVQVVAQQHTTGPQAAVMLSSETLFAGLFGALILGERLGPVALAGCGLIFAAMLLVEVGPTAWQARRRSGN</sequence>
<feature type="transmembrane region" description="Helical" evidence="6">
    <location>
        <begin position="214"/>
        <end position="232"/>
    </location>
</feature>
<gene>
    <name evidence="8" type="ORF">SAMN02745911_1847</name>
</gene>
<comment type="caution">
    <text evidence="8">The sequence shown here is derived from an EMBL/GenBank/DDBJ whole genome shotgun (WGS) entry which is preliminary data.</text>
</comment>
<evidence type="ECO:0000256" key="5">
    <source>
        <dbReference type="ARBA" id="ARBA00023136"/>
    </source>
</evidence>
<keyword evidence="2" id="KW-1003">Cell membrane</keyword>
<dbReference type="EMBL" id="FQZC01000002">
    <property type="protein sequence ID" value="SHJ15532.1"/>
    <property type="molecule type" value="Genomic_DNA"/>
</dbReference>
<feature type="transmembrane region" description="Helical" evidence="6">
    <location>
        <begin position="267"/>
        <end position="289"/>
    </location>
</feature>
<organism evidence="8 9">
    <name type="scientific">Aureimonas altamirensis DSM 21988</name>
    <dbReference type="NCBI Taxonomy" id="1121026"/>
    <lineage>
        <taxon>Bacteria</taxon>
        <taxon>Pseudomonadati</taxon>
        <taxon>Pseudomonadota</taxon>
        <taxon>Alphaproteobacteria</taxon>
        <taxon>Hyphomicrobiales</taxon>
        <taxon>Aurantimonadaceae</taxon>
        <taxon>Aureimonas</taxon>
    </lineage>
</organism>
<comment type="subcellular location">
    <subcellularLocation>
        <location evidence="1">Cell membrane</location>
        <topology evidence="1">Multi-pass membrane protein</topology>
    </subcellularLocation>
</comment>
<feature type="domain" description="EamA" evidence="7">
    <location>
        <begin position="6"/>
        <end position="138"/>
    </location>
</feature>
<evidence type="ECO:0000256" key="2">
    <source>
        <dbReference type="ARBA" id="ARBA00022475"/>
    </source>
</evidence>
<dbReference type="PANTHER" id="PTHR42920">
    <property type="entry name" value="OS03G0707200 PROTEIN-RELATED"/>
    <property type="match status" value="1"/>
</dbReference>
<evidence type="ECO:0000256" key="1">
    <source>
        <dbReference type="ARBA" id="ARBA00004651"/>
    </source>
</evidence>
<evidence type="ECO:0000256" key="3">
    <source>
        <dbReference type="ARBA" id="ARBA00022692"/>
    </source>
</evidence>
<accession>A0ABY1IGT1</accession>
<dbReference type="SUPFAM" id="SSF103481">
    <property type="entry name" value="Multidrug resistance efflux transporter EmrE"/>
    <property type="match status" value="2"/>
</dbReference>